<dbReference type="EMBL" id="CM047940">
    <property type="protein sequence ID" value="KAI9904891.1"/>
    <property type="molecule type" value="Genomic_DNA"/>
</dbReference>
<evidence type="ECO:0000313" key="1">
    <source>
        <dbReference type="EMBL" id="KAI9904891.1"/>
    </source>
</evidence>
<accession>A0ACC0VEN7</accession>
<dbReference type="Proteomes" id="UP001163324">
    <property type="component" value="Chromosome 1"/>
</dbReference>
<sequence>MSTRNIQASSFRVAEQLGAHLGHGTAVPLHPVPVPKTALSRLPTKTLVRSLLLTSLMTKPWIMRPSLAILSVLTKSDSLLLSPDRNPVLNQLLRWSIYDQFCAGTSRRDVRRTMAEMKRVGYQGIILGFAKEIVLSASHSGAHANGAEYSPAMYKMIEDWKDEVLKTLQMIGSEDWLAVKVTGAGPVAVDAMKAGKPMPPAVQAALFDICEATQRQGSRLWIDAEQQALQPGLDEWVIELMRKFNRGQTLVTNTIQAYLKGARANADRHVALAAREGWNVGLKLVRGAYIEHEPRQLIHDTKEDTDRCYDGISSMFINQTLPEAARGATKFPASVLFLATHNQASAHKAFAAHSKRVEAGLPTTVLESGQVMGMADELSCELLDNYDNCVEAGTMDRKSIPKIFKFLTWGSVSECMGYLHRRAVENRGAVERTNNMTEALTKELWQRVFGRA</sequence>
<organism evidence="1 2">
    <name type="scientific">Trichothecium roseum</name>
    <dbReference type="NCBI Taxonomy" id="47278"/>
    <lineage>
        <taxon>Eukaryota</taxon>
        <taxon>Fungi</taxon>
        <taxon>Dikarya</taxon>
        <taxon>Ascomycota</taxon>
        <taxon>Pezizomycotina</taxon>
        <taxon>Sordariomycetes</taxon>
        <taxon>Hypocreomycetidae</taxon>
        <taxon>Hypocreales</taxon>
        <taxon>Hypocreales incertae sedis</taxon>
        <taxon>Trichothecium</taxon>
    </lineage>
</organism>
<keyword evidence="2" id="KW-1185">Reference proteome</keyword>
<evidence type="ECO:0000313" key="2">
    <source>
        <dbReference type="Proteomes" id="UP001163324"/>
    </source>
</evidence>
<proteinExistence type="predicted"/>
<comment type="caution">
    <text evidence="1">The sequence shown here is derived from an EMBL/GenBank/DDBJ whole genome shotgun (WGS) entry which is preliminary data.</text>
</comment>
<gene>
    <name evidence="1" type="ORF">N3K66_001420</name>
</gene>
<reference evidence="1" key="1">
    <citation type="submission" date="2022-10" db="EMBL/GenBank/DDBJ databases">
        <title>Complete Genome of Trichothecium roseum strain YXFP-22015, a Plant Pathogen Isolated from Citrus.</title>
        <authorList>
            <person name="Wang Y."/>
            <person name="Zhu L."/>
        </authorList>
    </citation>
    <scope>NUCLEOTIDE SEQUENCE</scope>
    <source>
        <strain evidence="1">YXFP-22015</strain>
    </source>
</reference>
<name>A0ACC0VEN7_9HYPO</name>
<protein>
    <submittedName>
        <fullName evidence="1">Uncharacterized protein</fullName>
    </submittedName>
</protein>